<dbReference type="InterPro" id="IPR015943">
    <property type="entry name" value="WD40/YVTN_repeat-like_dom_sf"/>
</dbReference>
<protein>
    <recommendedName>
        <fullName evidence="9">FG-GAP repeat-containing protein</fullName>
    </recommendedName>
</protein>
<evidence type="ECO:0008006" key="9">
    <source>
        <dbReference type="Google" id="ProtNLM"/>
    </source>
</evidence>
<keyword evidence="2 5" id="KW-0812">Transmembrane</keyword>
<dbReference type="InterPro" id="IPR056376">
    <property type="entry name" value="DEX1_C"/>
</dbReference>
<evidence type="ECO:0000259" key="6">
    <source>
        <dbReference type="Pfam" id="PF23722"/>
    </source>
</evidence>
<evidence type="ECO:0000313" key="8">
    <source>
        <dbReference type="EMBL" id="NDV29908.1"/>
    </source>
</evidence>
<dbReference type="EMBL" id="GIBP01000939">
    <property type="protein sequence ID" value="NDV29908.1"/>
    <property type="molecule type" value="Transcribed_RNA"/>
</dbReference>
<dbReference type="InterPro" id="IPR045232">
    <property type="entry name" value="FAM234"/>
</dbReference>
<feature type="domain" description="DEX1 C-terminal" evidence="6">
    <location>
        <begin position="555"/>
        <end position="657"/>
    </location>
</feature>
<dbReference type="Gene3D" id="2.130.10.10">
    <property type="entry name" value="YVTN repeat-like/Quinoprotein amine dehydrogenase"/>
    <property type="match status" value="1"/>
</dbReference>
<keyword evidence="3 5" id="KW-1133">Transmembrane helix</keyword>
<organism evidence="8">
    <name type="scientific">Arcella intermedia</name>
    <dbReference type="NCBI Taxonomy" id="1963864"/>
    <lineage>
        <taxon>Eukaryota</taxon>
        <taxon>Amoebozoa</taxon>
        <taxon>Tubulinea</taxon>
        <taxon>Elardia</taxon>
        <taxon>Arcellinida</taxon>
        <taxon>Sphaerothecina</taxon>
        <taxon>Arcellidae</taxon>
        <taxon>Arcella</taxon>
    </lineage>
</organism>
<dbReference type="SUPFAM" id="SSF69318">
    <property type="entry name" value="Integrin alpha N-terminal domain"/>
    <property type="match status" value="1"/>
</dbReference>
<dbReference type="InterPro" id="IPR028994">
    <property type="entry name" value="Integrin_alpha_N"/>
</dbReference>
<dbReference type="InterPro" id="IPR057420">
    <property type="entry name" value="Beta-prop_CGLA"/>
</dbReference>
<sequence length="693" mass="76667">MDIIWHKKLETNFYSTPLVTDLFGDGRKDIICVGLDYTFALAGDDGDITTGDWPIGVSQDSFIASPLLYDVDYDGYEDIILFTMKGLILFVSAEGDINTNSLQIPPTTVRKDWFNNELESSPKDKIEEVGGGKDKSKANEKKSDNSFLLFPQLHTRSKILSGSEESILRQKLWEHYAKKLTAEGLESLELFISSKPSINSSSTFSFAKKKGDPIDSSNMHIEVPGHILSPPILADIENDGNMELVIAVSFYFEGDIIEGEPNLDPHNYVASGIVVFDLTNWVLKWETLLDLTTDTETAHGYKGYLYGSPTVVDLDMDGKLEIIIGTASGMIYVLNSNGTLNSNVAPMLMDVIYSGITAEDILGDGTIQLICTDASGTIATFSNNGQLIWENQFTGIVNHNPVVGDVNSDGVLDVVIATSHGIIYAYSGDTGSILLHFPKNLGDPVYAQPLLVHIPAKNDINENYFQIHILVHSISGLIMIVNPMDETIQSFDIGSGSFSMLIADDINHNGKLQIVASTTNGDIYLLGTDIPFHPLDTWTSQIKETNVVSLRRNVGIVISPITKNIQHISGKQFTIFFEILDNRKSQLVDQIGYKVQVLFGNILLGNKTFYKPGKYSILVSCPKHQETNYLVSSGTVKVVLTNPLSQVYSDSFHLSFNTNFHKMIKWILAVPFFGMCFVLYFIHKIQIEPLLPS</sequence>
<evidence type="ECO:0000256" key="4">
    <source>
        <dbReference type="ARBA" id="ARBA00023136"/>
    </source>
</evidence>
<dbReference type="PANTHER" id="PTHR21419:SF23">
    <property type="entry name" value="PROTEIN DEFECTIVE IN EXINE FORMATION 1"/>
    <property type="match status" value="1"/>
</dbReference>
<proteinExistence type="predicted"/>
<name>A0A6B2KZ83_9EUKA</name>
<feature type="domain" description="Lambda-carrageenase beta-propeller" evidence="7">
    <location>
        <begin position="370"/>
        <end position="447"/>
    </location>
</feature>
<accession>A0A6B2KZ83</accession>
<dbReference type="Pfam" id="PF23722">
    <property type="entry name" value="Beta-sand_DEX1"/>
    <property type="match status" value="1"/>
</dbReference>
<evidence type="ECO:0000256" key="5">
    <source>
        <dbReference type="SAM" id="Phobius"/>
    </source>
</evidence>
<evidence type="ECO:0000256" key="3">
    <source>
        <dbReference type="ARBA" id="ARBA00022989"/>
    </source>
</evidence>
<reference evidence="8" key="1">
    <citation type="journal article" date="2020" name="J. Eukaryot. Microbiol.">
        <title>De novo Sequencing, Assembly and Annotation of the Transcriptome for the Free-Living Testate Amoeba Arcella intermedia.</title>
        <authorList>
            <person name="Ribeiro G.M."/>
            <person name="Porfirio-Sousa A.L."/>
            <person name="Maurer-Alcala X.X."/>
            <person name="Katz L.A."/>
            <person name="Lahr D.J.G."/>
        </authorList>
    </citation>
    <scope>NUCLEOTIDE SEQUENCE</scope>
</reference>
<evidence type="ECO:0000256" key="2">
    <source>
        <dbReference type="ARBA" id="ARBA00022692"/>
    </source>
</evidence>
<dbReference type="PANTHER" id="PTHR21419">
    <property type="match status" value="1"/>
</dbReference>
<dbReference type="AlphaFoldDB" id="A0A6B2KZ83"/>
<dbReference type="Pfam" id="PF25292">
    <property type="entry name" value="Beta-prop_CGLA"/>
    <property type="match status" value="1"/>
</dbReference>
<keyword evidence="4 5" id="KW-0472">Membrane</keyword>
<evidence type="ECO:0000259" key="7">
    <source>
        <dbReference type="Pfam" id="PF25292"/>
    </source>
</evidence>
<feature type="transmembrane region" description="Helical" evidence="5">
    <location>
        <begin position="663"/>
        <end position="682"/>
    </location>
</feature>
<comment type="subcellular location">
    <subcellularLocation>
        <location evidence="1">Membrane</location>
        <topology evidence="1">Single-pass membrane protein</topology>
    </subcellularLocation>
</comment>
<dbReference type="GO" id="GO:0016020">
    <property type="term" value="C:membrane"/>
    <property type="evidence" value="ECO:0007669"/>
    <property type="project" value="UniProtKB-SubCell"/>
</dbReference>
<evidence type="ECO:0000256" key="1">
    <source>
        <dbReference type="ARBA" id="ARBA00004167"/>
    </source>
</evidence>